<dbReference type="KEGG" id="pbap:Pla133_30890"/>
<evidence type="ECO:0000313" key="1">
    <source>
        <dbReference type="EMBL" id="QDU67998.1"/>
    </source>
</evidence>
<dbReference type="InterPro" id="IPR013784">
    <property type="entry name" value="Carb-bd-like_fold"/>
</dbReference>
<dbReference type="RefSeq" id="WP_419192481.1">
    <property type="nucleotide sequence ID" value="NZ_CP036287.1"/>
</dbReference>
<protein>
    <recommendedName>
        <fullName evidence="3">Nickel uptake substrate-specific transmembrane region</fullName>
    </recommendedName>
</protein>
<dbReference type="EMBL" id="CP036287">
    <property type="protein sequence ID" value="QDU67998.1"/>
    <property type="molecule type" value="Genomic_DNA"/>
</dbReference>
<sequence>MLVQPQGAASEYLTGVRVTGSSPVDVGLIEVQSGASIRLTVLDAQGLPMAGVSVSVSDGSAVMARRTDGDGQLLLQGLRAGTCSASMMVEGVPFVTVVEARAGDLVEAVLDLRERVVATWTARMLFADGSPAAGVHVRAVATDLAWTSSTATSDHDGRFELQGELNGPTLLEVYGVREQRGRVQELIEFDAPGSGPESIRLPGASLVGRFTGASTGLRLRRCAWSEEAPSAFLANRGGSFVERDGSSGEAFEIGYLSAGRYELVWVDRDGQPLESVAIELGQGQRLQL</sequence>
<name>A0A518BLZ2_9BACT</name>
<proteinExistence type="predicted"/>
<organism evidence="1 2">
    <name type="scientific">Engelhardtia mirabilis</name>
    <dbReference type="NCBI Taxonomy" id="2528011"/>
    <lineage>
        <taxon>Bacteria</taxon>
        <taxon>Pseudomonadati</taxon>
        <taxon>Planctomycetota</taxon>
        <taxon>Planctomycetia</taxon>
        <taxon>Planctomycetia incertae sedis</taxon>
        <taxon>Engelhardtia</taxon>
    </lineage>
</organism>
<dbReference type="GO" id="GO:0030246">
    <property type="term" value="F:carbohydrate binding"/>
    <property type="evidence" value="ECO:0007669"/>
    <property type="project" value="InterPro"/>
</dbReference>
<dbReference type="AlphaFoldDB" id="A0A518BLZ2"/>
<evidence type="ECO:0008006" key="3">
    <source>
        <dbReference type="Google" id="ProtNLM"/>
    </source>
</evidence>
<dbReference type="SUPFAM" id="SSF49452">
    <property type="entry name" value="Starch-binding domain-like"/>
    <property type="match status" value="1"/>
</dbReference>
<reference evidence="1 2" key="1">
    <citation type="submission" date="2019-02" db="EMBL/GenBank/DDBJ databases">
        <title>Deep-cultivation of Planctomycetes and their phenomic and genomic characterization uncovers novel biology.</title>
        <authorList>
            <person name="Wiegand S."/>
            <person name="Jogler M."/>
            <person name="Boedeker C."/>
            <person name="Pinto D."/>
            <person name="Vollmers J."/>
            <person name="Rivas-Marin E."/>
            <person name="Kohn T."/>
            <person name="Peeters S.H."/>
            <person name="Heuer A."/>
            <person name="Rast P."/>
            <person name="Oberbeckmann S."/>
            <person name="Bunk B."/>
            <person name="Jeske O."/>
            <person name="Meyerdierks A."/>
            <person name="Storesund J.E."/>
            <person name="Kallscheuer N."/>
            <person name="Luecker S."/>
            <person name="Lage O.M."/>
            <person name="Pohl T."/>
            <person name="Merkel B.J."/>
            <person name="Hornburger P."/>
            <person name="Mueller R.-W."/>
            <person name="Bruemmer F."/>
            <person name="Labrenz M."/>
            <person name="Spormann A.M."/>
            <person name="Op den Camp H."/>
            <person name="Overmann J."/>
            <person name="Amann R."/>
            <person name="Jetten M.S.M."/>
            <person name="Mascher T."/>
            <person name="Medema M.H."/>
            <person name="Devos D.P."/>
            <person name="Kaster A.-K."/>
            <person name="Ovreas L."/>
            <person name="Rohde M."/>
            <person name="Galperin M.Y."/>
            <person name="Jogler C."/>
        </authorList>
    </citation>
    <scope>NUCLEOTIDE SEQUENCE [LARGE SCALE GENOMIC DNA]</scope>
    <source>
        <strain evidence="1 2">Pla133</strain>
    </source>
</reference>
<accession>A0A518BLZ2</accession>
<keyword evidence="2" id="KW-1185">Reference proteome</keyword>
<dbReference type="Proteomes" id="UP000316921">
    <property type="component" value="Chromosome"/>
</dbReference>
<gene>
    <name evidence="1" type="ORF">Pla133_30890</name>
</gene>
<evidence type="ECO:0000313" key="2">
    <source>
        <dbReference type="Proteomes" id="UP000316921"/>
    </source>
</evidence>